<dbReference type="AlphaFoldDB" id="A0AAE8N7X7"/>
<keyword evidence="2" id="KW-0812">Transmembrane</keyword>
<evidence type="ECO:0000313" key="3">
    <source>
        <dbReference type="EMBL" id="SPO06948.1"/>
    </source>
</evidence>
<feature type="compositionally biased region" description="Pro residues" evidence="1">
    <location>
        <begin position="64"/>
        <end position="79"/>
    </location>
</feature>
<keyword evidence="2" id="KW-0472">Membrane</keyword>
<protein>
    <submittedName>
        <fullName evidence="3">Uncharacterized protein</fullName>
    </submittedName>
</protein>
<feature type="non-terminal residue" evidence="3">
    <location>
        <position position="1"/>
    </location>
</feature>
<name>A0AAE8N7X7_9PEZI</name>
<feature type="region of interest" description="Disordered" evidence="1">
    <location>
        <begin position="41"/>
        <end position="112"/>
    </location>
</feature>
<comment type="caution">
    <text evidence="3">The sequence shown here is derived from an EMBL/GenBank/DDBJ whole genome shotgun (WGS) entry which is preliminary data.</text>
</comment>
<accession>A0AAE8N7X7</accession>
<reference evidence="3" key="1">
    <citation type="submission" date="2018-03" db="EMBL/GenBank/DDBJ databases">
        <authorList>
            <person name="Guldener U."/>
        </authorList>
    </citation>
    <scope>NUCLEOTIDE SEQUENCE</scope>
</reference>
<evidence type="ECO:0000256" key="2">
    <source>
        <dbReference type="SAM" id="Phobius"/>
    </source>
</evidence>
<evidence type="ECO:0000313" key="4">
    <source>
        <dbReference type="Proteomes" id="UP001187682"/>
    </source>
</evidence>
<gene>
    <name evidence="3" type="ORF">DNG_09642</name>
</gene>
<dbReference type="Proteomes" id="UP001187682">
    <property type="component" value="Unassembled WGS sequence"/>
</dbReference>
<dbReference type="EMBL" id="ONZQ02000017">
    <property type="protein sequence ID" value="SPO06948.1"/>
    <property type="molecule type" value="Genomic_DNA"/>
</dbReference>
<feature type="compositionally biased region" description="Polar residues" evidence="1">
    <location>
        <begin position="46"/>
        <end position="62"/>
    </location>
</feature>
<keyword evidence="2" id="KW-1133">Transmembrane helix</keyword>
<organism evidence="3 4">
    <name type="scientific">Cephalotrichum gorgonifer</name>
    <dbReference type="NCBI Taxonomy" id="2041049"/>
    <lineage>
        <taxon>Eukaryota</taxon>
        <taxon>Fungi</taxon>
        <taxon>Dikarya</taxon>
        <taxon>Ascomycota</taxon>
        <taxon>Pezizomycotina</taxon>
        <taxon>Sordariomycetes</taxon>
        <taxon>Hypocreomycetidae</taxon>
        <taxon>Microascales</taxon>
        <taxon>Microascaceae</taxon>
        <taxon>Cephalotrichum</taxon>
    </lineage>
</organism>
<evidence type="ECO:0000256" key="1">
    <source>
        <dbReference type="SAM" id="MobiDB-lite"/>
    </source>
</evidence>
<feature type="transmembrane region" description="Helical" evidence="2">
    <location>
        <begin position="304"/>
        <end position="324"/>
    </location>
</feature>
<feature type="transmembrane region" description="Helical" evidence="2">
    <location>
        <begin position="277"/>
        <end position="298"/>
    </location>
</feature>
<sequence length="330" mass="36564">GHSRLEWTCECGDDLYVDFPETDGDAFRNLEVFLQRQAYDTGGGTTPSQALSATTACSGRTGNPQPPLTRTPPPVPNPPNNARQTPRQGPNPPPGGQSSGGTGRDAPIRGRNPDLPKRFLELCVNTGEFQKQLAEIDVSSVRSDGQLFDRIRERYREVRSFRVKYFLLKPVDVHFVHFSVEDRYRVGILDKPMAIPSKDEMTTEGYTYTPYPLRPPPIPANIFLHHLSNPGPHKSLLWGNRMPQKVDRSIFQTYPPDDTPVIGWGVHIIEGLNRTTVLMCALAGLVVSGVVSTAWAIARDDVQGGFGIGAWLTSMEAIVLMLVVTKWMET</sequence>
<keyword evidence="4" id="KW-1185">Reference proteome</keyword>
<proteinExistence type="predicted"/>